<dbReference type="RefSeq" id="WP_112097587.1">
    <property type="nucleotide sequence ID" value="NZ_QMBP01000004.1"/>
</dbReference>
<reference evidence="4 5" key="2">
    <citation type="submission" date="2018-07" db="EMBL/GenBank/DDBJ databases">
        <title>Diversity of Mesorhizobium strains in Brazil.</title>
        <authorList>
            <person name="Helene L.C.F."/>
            <person name="Dall'Agnol R."/>
            <person name="Delamuta J.R.M."/>
            <person name="Hungria M."/>
        </authorList>
    </citation>
    <scope>NUCLEOTIDE SEQUENCE [LARGE SCALE GENOMIC DNA]</scope>
    <source>
        <strain evidence="4 5">AC99b</strain>
    </source>
</reference>
<reference evidence="5" key="1">
    <citation type="submission" date="2018-06" db="EMBL/GenBank/DDBJ databases">
        <authorList>
            <person name="Helene L.C."/>
            <person name="Dall'Agnol R."/>
            <person name="Delamuta J.R."/>
            <person name="Hungria M."/>
        </authorList>
    </citation>
    <scope>NUCLEOTIDE SEQUENCE [LARGE SCALE GENOMIC DNA]</scope>
    <source>
        <strain evidence="5">AC99b</strain>
    </source>
</reference>
<comment type="caution">
    <text evidence="4">The sequence shown here is derived from an EMBL/GenBank/DDBJ whole genome shotgun (WGS) entry which is preliminary data.</text>
</comment>
<organism evidence="4 5">
    <name type="scientific">Mesorhizobium hawassense</name>
    <dbReference type="NCBI Taxonomy" id="1209954"/>
    <lineage>
        <taxon>Bacteria</taxon>
        <taxon>Pseudomonadati</taxon>
        <taxon>Pseudomonadota</taxon>
        <taxon>Alphaproteobacteria</taxon>
        <taxon>Hyphomicrobiales</taxon>
        <taxon>Phyllobacteriaceae</taxon>
        <taxon>Mesorhizobium</taxon>
    </lineage>
</organism>
<keyword evidence="5" id="KW-1185">Reference proteome</keyword>
<name>A0A330I1Q4_9HYPH</name>
<feature type="domain" description="D-apionate lactonase C-terminal" evidence="3">
    <location>
        <begin position="562"/>
        <end position="634"/>
    </location>
</feature>
<evidence type="ECO:0000259" key="1">
    <source>
        <dbReference type="Pfam" id="PF25837"/>
    </source>
</evidence>
<feature type="domain" description="D-apionate lactonase N-terminal" evidence="1">
    <location>
        <begin position="8"/>
        <end position="233"/>
    </location>
</feature>
<dbReference type="InterPro" id="IPR058787">
    <property type="entry name" value="ApnL_M"/>
</dbReference>
<proteinExistence type="predicted"/>
<dbReference type="InterPro" id="IPR058788">
    <property type="entry name" value="ApnL_N"/>
</dbReference>
<evidence type="ECO:0000313" key="5">
    <source>
        <dbReference type="Proteomes" id="UP000251558"/>
    </source>
</evidence>
<gene>
    <name evidence="4" type="ORF">DPM33_11765</name>
</gene>
<evidence type="ECO:0000259" key="2">
    <source>
        <dbReference type="Pfam" id="PF25838"/>
    </source>
</evidence>
<feature type="domain" description="D-apionate lactonase TIM barrel" evidence="2">
    <location>
        <begin position="261"/>
        <end position="551"/>
    </location>
</feature>
<evidence type="ECO:0000313" key="4">
    <source>
        <dbReference type="EMBL" id="RAZ90957.1"/>
    </source>
</evidence>
<evidence type="ECO:0000259" key="3">
    <source>
        <dbReference type="Pfam" id="PF25839"/>
    </source>
</evidence>
<dbReference type="AlphaFoldDB" id="A0A330I1Q4"/>
<sequence length="635" mass="67635">MTKHPLLLYGTRVAEAEPVRLSAGPLSADFVNGNLRTIRHGSIEVLRAIAYIVRDRDWGTYEPALSDLVIEQSDESFSVRYSASCEGPGGSRLGFDATIEGHADGRLTFDVSALPESDFETNRCGFCILHPIAGLAGSPVTVEHTDGRRVDTKLPLLIDPWQPFKDMRAITHQMRPGVSAECRMEGDIFEMEDQRNWSDASYKTYVRPLALPWPYILPAGQTNRQTITLRIAGDSRVAAAPTGAEPVHIEIGEAGAKLPNIGVVIYPEDVETALGNLPLLDKLGPQQLLLHHDPTRGHGLGALQAHAELAAAFPARTTLECVVACAGDLDGELSDVAGMVRRAGLQLDAVAVSPSVDRQSTPPGSTWPACPPLEDLYAAARRAFPGIRLGGGMFSYFTELNRKRVPAGALDFVTHCTCPIVHAADDLSVMQSLEALPFITQSTRAIYGAKPYRIGPSTIAMRQNPYGGATKDNPDGQRIAMANRDPRHAGLFAAAWTIGYAARVAPAGLEMLTPSSFTGAFGLLAAAGEPAGEGTQRPIFHAVRGLAALAGHTYIATRSTDEDRVAVLAGRSPTGVITTWLANLTPDDVTVDASAVVGETAEPAAVWDEAGGRTLELGAATGRFTMPAYAIARIG</sequence>
<protein>
    <submittedName>
        <fullName evidence="4">Uncharacterized protein</fullName>
    </submittedName>
</protein>
<dbReference type="Proteomes" id="UP000251558">
    <property type="component" value="Unassembled WGS sequence"/>
</dbReference>
<dbReference type="InterPro" id="IPR058789">
    <property type="entry name" value="ApnL_C"/>
</dbReference>
<accession>A0A330I1Q4</accession>
<dbReference type="Pfam" id="PF25837">
    <property type="entry name" value="Apionate_lact_N"/>
    <property type="match status" value="1"/>
</dbReference>
<dbReference type="Pfam" id="PF25838">
    <property type="entry name" value="Apionate_lact_M"/>
    <property type="match status" value="1"/>
</dbReference>
<dbReference type="EMBL" id="QMBP01000004">
    <property type="protein sequence ID" value="RAZ90957.1"/>
    <property type="molecule type" value="Genomic_DNA"/>
</dbReference>
<dbReference type="OrthoDB" id="931854at2"/>
<dbReference type="Pfam" id="PF25839">
    <property type="entry name" value="Apionate_lact_C"/>
    <property type="match status" value="1"/>
</dbReference>